<keyword evidence="2" id="KW-1185">Reference proteome</keyword>
<dbReference type="EMBL" id="JAGTUF010000001">
    <property type="protein sequence ID" value="MBR9970810.1"/>
    <property type="molecule type" value="Genomic_DNA"/>
</dbReference>
<evidence type="ECO:0000313" key="2">
    <source>
        <dbReference type="Proteomes" id="UP000680714"/>
    </source>
</evidence>
<evidence type="ECO:0000313" key="1">
    <source>
        <dbReference type="EMBL" id="MBR9970810.1"/>
    </source>
</evidence>
<protein>
    <submittedName>
        <fullName evidence="1">Uncharacterized protein</fullName>
    </submittedName>
</protein>
<sequence>MAKGISQVFGFAYGRLDPDLVARSDLKAYYQGAAEALNVVPRSLTGLDRRPGLTWQAFLPEAASGFRWAAFEAGTNGRFMALFLPGILRIRKDGMTQVYENATVPWTADKLATLYWTQSADTMFIFAEGLSPYRLQRQGADTTWLLEQANWVNPPSWQFGADTTGTLTPGAKSGSGVTFSSSAGDFAAASTGWTVRTATGHGVITAKASSNSVTVDIKDPLENTDTVAAGEWSVEEPAWGAARGYPSVGTLREGRLHLGNSAGLPNHLWCTKAGKYFDFFGTDEANDDEAADLAFDDDEANLLYGLISADRLIAITSGGPWSVPDSPTTPNNYYARRIARLKCARGRPTELDGSVVFVSSDDDGAHQSLFELVYDEGSESRFICADLALYAATILRSPNPQEIVSRRGSATNTANYLYVPNRADGTLAVLHSRRSEKVTAWTLWQTEGEFLGALSLGNAVFFMVKRVIGGTLRYCLEKLDEAALADCSKTATSVPAQTTWTGFDHLEGHAVRVVADGAVAGTFTVTDGAIILPDPASKIEAGLRFAWEVKTMPAEAQLADGTLVGAKSRVWKAVVQVLETGALAINGRLIEHRRMGVSQLDAAPPLFTGEIQVRQLGWGSRQPIRISGDDLVPASILSVTIFLSATE</sequence>
<dbReference type="RefSeq" id="WP_211546265.1">
    <property type="nucleotide sequence ID" value="NZ_JAGTUF010000001.1"/>
</dbReference>
<comment type="caution">
    <text evidence="1">The sequence shown here is derived from an EMBL/GenBank/DDBJ whole genome shotgun (WGS) entry which is preliminary data.</text>
</comment>
<name>A0ABS5I8N7_9PROT</name>
<accession>A0ABS5I8N7</accession>
<gene>
    <name evidence="1" type="ORF">KEC16_03675</name>
</gene>
<organism evidence="1 2">
    <name type="scientific">Magnetospirillum sulfuroxidans</name>
    <dbReference type="NCBI Taxonomy" id="611300"/>
    <lineage>
        <taxon>Bacteria</taxon>
        <taxon>Pseudomonadati</taxon>
        <taxon>Pseudomonadota</taxon>
        <taxon>Alphaproteobacteria</taxon>
        <taxon>Rhodospirillales</taxon>
        <taxon>Rhodospirillaceae</taxon>
        <taxon>Magnetospirillum</taxon>
    </lineage>
</organism>
<reference evidence="1 2" key="1">
    <citation type="submission" date="2021-04" db="EMBL/GenBank/DDBJ databases">
        <title>Magnetospirillum sulfuroxidans sp. nov., a facultative chemolithoautotrophic sulfur-oxidizing alphaproteobacterium isolated from freshwater sediment and proposals for Paramagetospirillum gen. nov., and Magnetospirillaceae fam. nov.</title>
        <authorList>
            <person name="Koziaeva V."/>
            <person name="Geelhoed J.S."/>
            <person name="Sorokin D.Y."/>
            <person name="Grouzdev D.S."/>
        </authorList>
    </citation>
    <scope>NUCLEOTIDE SEQUENCE [LARGE SCALE GENOMIC DNA]</scope>
    <source>
        <strain evidence="1 2">J10</strain>
    </source>
</reference>
<proteinExistence type="predicted"/>
<dbReference type="Proteomes" id="UP000680714">
    <property type="component" value="Unassembled WGS sequence"/>
</dbReference>